<dbReference type="EMBL" id="CM023482">
    <property type="protein sequence ID" value="KAH6938944.1"/>
    <property type="molecule type" value="Genomic_DNA"/>
</dbReference>
<evidence type="ECO:0000313" key="2">
    <source>
        <dbReference type="Proteomes" id="UP000821845"/>
    </source>
</evidence>
<organism evidence="1 2">
    <name type="scientific">Hyalomma asiaticum</name>
    <name type="common">Tick</name>
    <dbReference type="NCBI Taxonomy" id="266040"/>
    <lineage>
        <taxon>Eukaryota</taxon>
        <taxon>Metazoa</taxon>
        <taxon>Ecdysozoa</taxon>
        <taxon>Arthropoda</taxon>
        <taxon>Chelicerata</taxon>
        <taxon>Arachnida</taxon>
        <taxon>Acari</taxon>
        <taxon>Parasitiformes</taxon>
        <taxon>Ixodida</taxon>
        <taxon>Ixodoidea</taxon>
        <taxon>Ixodidae</taxon>
        <taxon>Hyalomminae</taxon>
        <taxon>Hyalomma</taxon>
    </lineage>
</organism>
<keyword evidence="2" id="KW-1185">Reference proteome</keyword>
<sequence length="225" mass="26084">MEPSHAEVTTCRSPVCRCDIAAPNTRDSRRRKRKPPAMLSKPLSLLLVAVIMDMRPLLGQVIDIGACPPVKVQEKLDPNKFSGKWFEIERTFARRSNQRLHCVSVEYYYDGQGKFSAVNSAVLPNGHTNRVLGELTILNHTEPAKMSMKFYARNPEQRPFWVLYTDYDKCAIVYRCRRSLWLHTMYVWILCRNHTVTEPYLANLRGYVHQWTGIPPRLFSKTPCK</sequence>
<gene>
    <name evidence="1" type="ORF">HPB50_015068</name>
</gene>
<dbReference type="Proteomes" id="UP000821845">
    <property type="component" value="Chromosome 2"/>
</dbReference>
<evidence type="ECO:0000313" key="1">
    <source>
        <dbReference type="EMBL" id="KAH6938944.1"/>
    </source>
</evidence>
<comment type="caution">
    <text evidence="1">The sequence shown here is derived from an EMBL/GenBank/DDBJ whole genome shotgun (WGS) entry which is preliminary data.</text>
</comment>
<reference evidence="1" key="1">
    <citation type="submission" date="2020-05" db="EMBL/GenBank/DDBJ databases">
        <title>Large-scale comparative analyses of tick genomes elucidate their genetic diversity and vector capacities.</title>
        <authorList>
            <person name="Jia N."/>
            <person name="Wang J."/>
            <person name="Shi W."/>
            <person name="Du L."/>
            <person name="Sun Y."/>
            <person name="Zhan W."/>
            <person name="Jiang J."/>
            <person name="Wang Q."/>
            <person name="Zhang B."/>
            <person name="Ji P."/>
            <person name="Sakyi L.B."/>
            <person name="Cui X."/>
            <person name="Yuan T."/>
            <person name="Jiang B."/>
            <person name="Yang W."/>
            <person name="Lam T.T.-Y."/>
            <person name="Chang Q."/>
            <person name="Ding S."/>
            <person name="Wang X."/>
            <person name="Zhu J."/>
            <person name="Ruan X."/>
            <person name="Zhao L."/>
            <person name="Wei J."/>
            <person name="Que T."/>
            <person name="Du C."/>
            <person name="Cheng J."/>
            <person name="Dai P."/>
            <person name="Han X."/>
            <person name="Huang E."/>
            <person name="Gao Y."/>
            <person name="Liu J."/>
            <person name="Shao H."/>
            <person name="Ye R."/>
            <person name="Li L."/>
            <person name="Wei W."/>
            <person name="Wang X."/>
            <person name="Wang C."/>
            <person name="Yang T."/>
            <person name="Huo Q."/>
            <person name="Li W."/>
            <person name="Guo W."/>
            <person name="Chen H."/>
            <person name="Zhou L."/>
            <person name="Ni X."/>
            <person name="Tian J."/>
            <person name="Zhou Y."/>
            <person name="Sheng Y."/>
            <person name="Liu T."/>
            <person name="Pan Y."/>
            <person name="Xia L."/>
            <person name="Li J."/>
            <person name="Zhao F."/>
            <person name="Cao W."/>
        </authorList>
    </citation>
    <scope>NUCLEOTIDE SEQUENCE</scope>
    <source>
        <strain evidence="1">Hyas-2018</strain>
    </source>
</reference>
<proteinExistence type="predicted"/>
<name>A0ACB7SYU4_HYAAI</name>
<accession>A0ACB7SYU4</accession>
<protein>
    <submittedName>
        <fullName evidence="1">Uncharacterized protein</fullName>
    </submittedName>
</protein>